<dbReference type="InterPro" id="IPR016071">
    <property type="entry name" value="Staphylococal_nuclease_OB-fold"/>
</dbReference>
<dbReference type="OrthoDB" id="9792155at2"/>
<proteinExistence type="predicted"/>
<gene>
    <name evidence="2" type="ORF">DEM27_10275</name>
</gene>
<protein>
    <submittedName>
        <fullName evidence="2">Nuclease</fullName>
    </submittedName>
</protein>
<evidence type="ECO:0000313" key="2">
    <source>
        <dbReference type="EMBL" id="PWE56740.1"/>
    </source>
</evidence>
<evidence type="ECO:0000259" key="1">
    <source>
        <dbReference type="Pfam" id="PF00565"/>
    </source>
</evidence>
<dbReference type="EMBL" id="QFBC01000003">
    <property type="protein sequence ID" value="PWE56740.1"/>
    <property type="molecule type" value="Genomic_DNA"/>
</dbReference>
<organism evidence="2 3">
    <name type="scientific">Metarhizobium album</name>
    <dbReference type="NCBI Taxonomy" id="2182425"/>
    <lineage>
        <taxon>Bacteria</taxon>
        <taxon>Pseudomonadati</taxon>
        <taxon>Pseudomonadota</taxon>
        <taxon>Alphaproteobacteria</taxon>
        <taxon>Hyphomicrobiales</taxon>
        <taxon>Rhizobiaceae</taxon>
        <taxon>Metarhizobium</taxon>
    </lineage>
</organism>
<sequence length="130" mass="14296">MTSIATTLLLCTSLVAVDGDTARCKPSGQLLRLLGEGVAGEYGVDAPEIGSHAKCDKERKLALLAKRRLKELLSRPGIRVSWDGAVDATPKHRPLVNIYLPSGEEIGKKLLREGFAREWRKGKKVDWCNE</sequence>
<feature type="domain" description="TNase-like" evidence="1">
    <location>
        <begin position="43"/>
        <end position="120"/>
    </location>
</feature>
<dbReference type="SUPFAM" id="SSF50199">
    <property type="entry name" value="Staphylococcal nuclease"/>
    <property type="match status" value="1"/>
</dbReference>
<accession>A0A2U2DTV1</accession>
<dbReference type="Proteomes" id="UP000245252">
    <property type="component" value="Unassembled WGS sequence"/>
</dbReference>
<reference evidence="2 3" key="1">
    <citation type="submission" date="2018-05" db="EMBL/GenBank/DDBJ databases">
        <title>The draft genome of strain NS-104.</title>
        <authorList>
            <person name="Hang P."/>
            <person name="Jiang J."/>
        </authorList>
    </citation>
    <scope>NUCLEOTIDE SEQUENCE [LARGE SCALE GENOMIC DNA]</scope>
    <source>
        <strain evidence="2 3">NS-104</strain>
    </source>
</reference>
<evidence type="ECO:0000313" key="3">
    <source>
        <dbReference type="Proteomes" id="UP000245252"/>
    </source>
</evidence>
<dbReference type="Pfam" id="PF00565">
    <property type="entry name" value="SNase"/>
    <property type="match status" value="1"/>
</dbReference>
<dbReference type="Gene3D" id="2.40.50.90">
    <property type="match status" value="1"/>
</dbReference>
<name>A0A2U2DTV1_9HYPH</name>
<dbReference type="InterPro" id="IPR035437">
    <property type="entry name" value="SNase_OB-fold_sf"/>
</dbReference>
<keyword evidence="3" id="KW-1185">Reference proteome</keyword>
<comment type="caution">
    <text evidence="2">The sequence shown here is derived from an EMBL/GenBank/DDBJ whole genome shotgun (WGS) entry which is preliminary data.</text>
</comment>
<dbReference type="AlphaFoldDB" id="A0A2U2DTV1"/>